<dbReference type="HOGENOM" id="CLU_2827754_0_0_3"/>
<dbReference type="AlphaFoldDB" id="B9ERQ3"/>
<reference evidence="1 2" key="1">
    <citation type="journal article" date="2003" name="Nature">
        <title>Genome divergence in two Prochlorococcus ecotypes reflects oceanic niche differentiation.</title>
        <authorList>
            <person name="Rocap G."/>
            <person name="Larimer F.W."/>
            <person name="Lamerdin J.E."/>
            <person name="Malfatti S."/>
            <person name="Chain P."/>
            <person name="Ahlgren N.A."/>
            <person name="Arellano A."/>
            <person name="Coleman M."/>
            <person name="Hauser L."/>
            <person name="Hess W.R."/>
            <person name="Johnson Z.I."/>
            <person name="Land M.L."/>
            <person name="Lindell D."/>
            <person name="Post A.F."/>
            <person name="Regala W."/>
            <person name="Shah M."/>
            <person name="Shaw S.L."/>
            <person name="Steglich C."/>
            <person name="Sullivan M.B."/>
            <person name="Ting C.S."/>
            <person name="Tolonen A."/>
            <person name="Webb E.A."/>
            <person name="Zinser E.R."/>
            <person name="Chisholm S.W."/>
        </authorList>
    </citation>
    <scope>NUCLEOTIDE SEQUENCE [LARGE SCALE GENOMIC DNA]</scope>
    <source>
        <strain evidence="2">MIT 9313</strain>
    </source>
</reference>
<dbReference type="eggNOG" id="ENOG5030S6Q">
    <property type="taxonomic scope" value="Bacteria"/>
</dbReference>
<dbReference type="EMBL" id="BX548175">
    <property type="protein sequence ID" value="CAX31931.1"/>
    <property type="molecule type" value="Genomic_DNA"/>
</dbReference>
<evidence type="ECO:0000313" key="2">
    <source>
        <dbReference type="Proteomes" id="UP000001423"/>
    </source>
</evidence>
<dbReference type="Proteomes" id="UP000001423">
    <property type="component" value="Chromosome"/>
</dbReference>
<gene>
    <name evidence="1" type="ordered locus">PMT_2413</name>
</gene>
<proteinExistence type="predicted"/>
<evidence type="ECO:0000313" key="1">
    <source>
        <dbReference type="EMBL" id="CAX31931.1"/>
    </source>
</evidence>
<sequence length="66" mass="7443">MKSKTGLIVFVSTGLFRVFLAAVLAVTVIPSMRMSLATPVKKQFELTTGQREFFDSLIKNWNQDSF</sequence>
<protein>
    <submittedName>
        <fullName evidence="1">Uncharacterized protein</fullName>
    </submittedName>
</protein>
<name>B9ERQ3_PROMM</name>
<keyword evidence="2" id="KW-1185">Reference proteome</keyword>
<accession>B9ERQ3</accession>
<organism evidence="1 2">
    <name type="scientific">Prochlorococcus marinus (strain MIT 9313)</name>
    <dbReference type="NCBI Taxonomy" id="74547"/>
    <lineage>
        <taxon>Bacteria</taxon>
        <taxon>Bacillati</taxon>
        <taxon>Cyanobacteriota</taxon>
        <taxon>Cyanophyceae</taxon>
        <taxon>Synechococcales</taxon>
        <taxon>Prochlorococcaceae</taxon>
        <taxon>Prochlorococcus</taxon>
    </lineage>
</organism>
<dbReference type="KEGG" id="pmt:PMT_2413"/>